<comment type="caution">
    <text evidence="7">The sequence shown here is derived from an EMBL/GenBank/DDBJ whole genome shotgun (WGS) entry which is preliminary data.</text>
</comment>
<dbReference type="EMBL" id="JAKNDN010000057">
    <property type="protein sequence ID" value="MCG4962082.1"/>
    <property type="molecule type" value="Genomic_DNA"/>
</dbReference>
<evidence type="ECO:0000313" key="8">
    <source>
        <dbReference type="Proteomes" id="UP001199750"/>
    </source>
</evidence>
<evidence type="ECO:0000256" key="3">
    <source>
        <dbReference type="ARBA" id="ARBA00022989"/>
    </source>
</evidence>
<evidence type="ECO:0000313" key="7">
    <source>
        <dbReference type="EMBL" id="MCG4962082.1"/>
    </source>
</evidence>
<evidence type="ECO:0000256" key="4">
    <source>
        <dbReference type="ARBA" id="ARBA00023136"/>
    </source>
</evidence>
<evidence type="ECO:0000256" key="5">
    <source>
        <dbReference type="SAM" id="Phobius"/>
    </source>
</evidence>
<feature type="transmembrane region" description="Helical" evidence="5">
    <location>
        <begin position="34"/>
        <end position="52"/>
    </location>
</feature>
<keyword evidence="4 5" id="KW-0472">Membrane</keyword>
<gene>
    <name evidence="7" type="ORF">L0P03_19890</name>
</gene>
<dbReference type="AlphaFoldDB" id="A0AAW5CIX0"/>
<evidence type="ECO:0000256" key="1">
    <source>
        <dbReference type="ARBA" id="ARBA00004141"/>
    </source>
</evidence>
<keyword evidence="3 5" id="KW-1133">Transmembrane helix</keyword>
<keyword evidence="7" id="KW-0436">Ligase</keyword>
<sequence>MKSLFLKSILFIVLLGSCIYAICYYCNLLKYAQAINFLLYASAAIIGGFSLLVNRWIIFNFSFALVGSTFLWMFLSGIFQNSISQVLPSACRYFAYLIFANLSYLYVLQNGVDAFIRINKKFLVYFVILSLFWGIVEIISGDIDYLNGAYRFAGSFKKHQLATALFIYVLLVLYREFFLKHKKKIFSFCIYFILLGFLVATQSRAVLGIFFIVHFLYYLFRVRSIRKLISLAAGAILVIGIIYYAIVYTDFMPRYKTMLIGDKGIYDASTLERLDIMYNSIDNLKGEHKIWGIGLGGFEAFYHSITGREDVAAHNNYLLFYTEGGYIALGLYLLFQLVLGLNLIRNIRKRPGELARPTFMLFFGITVMSFLLNNYYFYCSELLVWSFIGGYLAERKYEKNIVFSAK</sequence>
<comment type="subcellular location">
    <subcellularLocation>
        <location evidence="1">Membrane</location>
        <topology evidence="1">Multi-pass membrane protein</topology>
    </subcellularLocation>
</comment>
<evidence type="ECO:0000256" key="2">
    <source>
        <dbReference type="ARBA" id="ARBA00022692"/>
    </source>
</evidence>
<accession>A0AAW5CIX0</accession>
<feature type="transmembrane region" description="Helical" evidence="5">
    <location>
        <begin position="90"/>
        <end position="107"/>
    </location>
</feature>
<organism evidence="7 8">
    <name type="scientific">Odoribacter splanchnicus</name>
    <dbReference type="NCBI Taxonomy" id="28118"/>
    <lineage>
        <taxon>Bacteria</taxon>
        <taxon>Pseudomonadati</taxon>
        <taxon>Bacteroidota</taxon>
        <taxon>Bacteroidia</taxon>
        <taxon>Bacteroidales</taxon>
        <taxon>Odoribacteraceae</taxon>
        <taxon>Odoribacter</taxon>
    </lineage>
</organism>
<feature type="transmembrane region" description="Helical" evidence="5">
    <location>
        <begin position="58"/>
        <end position="78"/>
    </location>
</feature>
<dbReference type="Proteomes" id="UP001199750">
    <property type="component" value="Unassembled WGS sequence"/>
</dbReference>
<proteinExistence type="predicted"/>
<dbReference type="GO" id="GO:0016020">
    <property type="term" value="C:membrane"/>
    <property type="evidence" value="ECO:0007669"/>
    <property type="project" value="UniProtKB-SubCell"/>
</dbReference>
<feature type="transmembrane region" description="Helical" evidence="5">
    <location>
        <begin position="161"/>
        <end position="179"/>
    </location>
</feature>
<feature type="transmembrane region" description="Helical" evidence="5">
    <location>
        <begin position="122"/>
        <end position="140"/>
    </location>
</feature>
<dbReference type="PROSITE" id="PS51257">
    <property type="entry name" value="PROKAR_LIPOPROTEIN"/>
    <property type="match status" value="1"/>
</dbReference>
<dbReference type="Pfam" id="PF04932">
    <property type="entry name" value="Wzy_C"/>
    <property type="match status" value="1"/>
</dbReference>
<dbReference type="InterPro" id="IPR051533">
    <property type="entry name" value="WaaL-like"/>
</dbReference>
<feature type="transmembrane region" description="Helical" evidence="5">
    <location>
        <begin position="359"/>
        <end position="378"/>
    </location>
</feature>
<feature type="domain" description="O-antigen ligase-related" evidence="6">
    <location>
        <begin position="191"/>
        <end position="333"/>
    </location>
</feature>
<name>A0AAW5CIX0_9BACT</name>
<feature type="transmembrane region" description="Helical" evidence="5">
    <location>
        <begin position="6"/>
        <end position="27"/>
    </location>
</feature>
<evidence type="ECO:0000259" key="6">
    <source>
        <dbReference type="Pfam" id="PF04932"/>
    </source>
</evidence>
<dbReference type="PANTHER" id="PTHR37422:SF13">
    <property type="entry name" value="LIPOPOLYSACCHARIDE BIOSYNTHESIS PROTEIN PA4999-RELATED"/>
    <property type="match status" value="1"/>
</dbReference>
<reference evidence="7" key="1">
    <citation type="submission" date="2022-01" db="EMBL/GenBank/DDBJ databases">
        <title>Collection of gut derived symbiotic bacterial strains cultured from healthy donors.</title>
        <authorList>
            <person name="Lin H."/>
            <person name="Kohout C."/>
            <person name="Waligurski E."/>
            <person name="Pamer E.G."/>
        </authorList>
    </citation>
    <scope>NUCLEOTIDE SEQUENCE</scope>
    <source>
        <strain evidence="7">DFI.1.149</strain>
    </source>
</reference>
<dbReference type="PANTHER" id="PTHR37422">
    <property type="entry name" value="TEICHURONIC ACID BIOSYNTHESIS PROTEIN TUAE"/>
    <property type="match status" value="1"/>
</dbReference>
<feature type="transmembrane region" description="Helical" evidence="5">
    <location>
        <begin position="326"/>
        <end position="347"/>
    </location>
</feature>
<dbReference type="RefSeq" id="WP_118112620.1">
    <property type="nucleotide sequence ID" value="NZ_JADNHN010000018.1"/>
</dbReference>
<dbReference type="InterPro" id="IPR007016">
    <property type="entry name" value="O-antigen_ligase-rel_domated"/>
</dbReference>
<feature type="transmembrane region" description="Helical" evidence="5">
    <location>
        <begin position="185"/>
        <end position="216"/>
    </location>
</feature>
<keyword evidence="2 5" id="KW-0812">Transmembrane</keyword>
<feature type="transmembrane region" description="Helical" evidence="5">
    <location>
        <begin position="228"/>
        <end position="246"/>
    </location>
</feature>
<protein>
    <submittedName>
        <fullName evidence="7">O-antigen ligase family protein</fullName>
    </submittedName>
</protein>
<dbReference type="GO" id="GO:0016874">
    <property type="term" value="F:ligase activity"/>
    <property type="evidence" value="ECO:0007669"/>
    <property type="project" value="UniProtKB-KW"/>
</dbReference>